<feature type="compositionally biased region" description="Polar residues" evidence="9">
    <location>
        <begin position="1"/>
        <end position="13"/>
    </location>
</feature>
<feature type="region of interest" description="Disordered" evidence="9">
    <location>
        <begin position="1"/>
        <end position="143"/>
    </location>
</feature>
<feature type="compositionally biased region" description="Acidic residues" evidence="9">
    <location>
        <begin position="290"/>
        <end position="302"/>
    </location>
</feature>
<dbReference type="GO" id="GO:0005737">
    <property type="term" value="C:cytoplasm"/>
    <property type="evidence" value="ECO:0007669"/>
    <property type="project" value="UniProtKB-SubCell"/>
</dbReference>
<feature type="compositionally biased region" description="Polar residues" evidence="9">
    <location>
        <begin position="263"/>
        <end position="289"/>
    </location>
</feature>
<dbReference type="Proteomes" id="UP000005220">
    <property type="component" value="Chromosome 4"/>
</dbReference>
<keyword evidence="8" id="KW-0539">Nucleus</keyword>
<comment type="subcellular location">
    <subcellularLocation>
        <location evidence="2">Cytoplasm</location>
    </subcellularLocation>
    <subcellularLocation>
        <location evidence="1">Nucleus</location>
    </subcellularLocation>
</comment>
<dbReference type="eggNOG" id="ENOG502RW1U">
    <property type="taxonomic scope" value="Eukaryota"/>
</dbReference>
<dbReference type="GO" id="GO:0061629">
    <property type="term" value="F:RNA polymerase II-specific DNA-binding transcription factor binding"/>
    <property type="evidence" value="ECO:0007669"/>
    <property type="project" value="EnsemblFungi"/>
</dbReference>
<dbReference type="STRING" id="1071382.H2AU28"/>
<evidence type="ECO:0000256" key="5">
    <source>
        <dbReference type="ARBA" id="ARBA00022491"/>
    </source>
</evidence>
<dbReference type="GO" id="GO:0000122">
    <property type="term" value="P:negative regulation of transcription by RNA polymerase II"/>
    <property type="evidence" value="ECO:0007669"/>
    <property type="project" value="EnsemblFungi"/>
</dbReference>
<dbReference type="EMBL" id="HE650824">
    <property type="protein sequence ID" value="CCF57878.1"/>
    <property type="molecule type" value="Genomic_DNA"/>
</dbReference>
<dbReference type="KEGG" id="kaf:KAFR_0D02310"/>
<evidence type="ECO:0000313" key="11">
    <source>
        <dbReference type="Proteomes" id="UP000005220"/>
    </source>
</evidence>
<dbReference type="GO" id="GO:0033309">
    <property type="term" value="C:SBF transcription complex"/>
    <property type="evidence" value="ECO:0007669"/>
    <property type="project" value="EnsemblFungi"/>
</dbReference>
<evidence type="ECO:0000256" key="9">
    <source>
        <dbReference type="SAM" id="MobiDB-lite"/>
    </source>
</evidence>
<feature type="compositionally biased region" description="Polar residues" evidence="9">
    <location>
        <begin position="229"/>
        <end position="240"/>
    </location>
</feature>
<keyword evidence="7" id="KW-0804">Transcription</keyword>
<dbReference type="GO" id="GO:0010508">
    <property type="term" value="P:positive regulation of autophagy"/>
    <property type="evidence" value="ECO:0007669"/>
    <property type="project" value="EnsemblFungi"/>
</dbReference>
<feature type="compositionally biased region" description="Polar residues" evidence="9">
    <location>
        <begin position="22"/>
        <end position="36"/>
    </location>
</feature>
<protein>
    <submittedName>
        <fullName evidence="10">Uncharacterized protein</fullName>
    </submittedName>
</protein>
<evidence type="ECO:0000256" key="4">
    <source>
        <dbReference type="ARBA" id="ARBA00022490"/>
    </source>
</evidence>
<comment type="similarity">
    <text evidence="3">Belongs to the WHI5/NRM1 family.</text>
</comment>
<gene>
    <name evidence="10" type="primary">KAFR0D02310</name>
    <name evidence="10" type="ORF">KAFR_0D02310</name>
</gene>
<dbReference type="RefSeq" id="XP_003957013.1">
    <property type="nucleotide sequence ID" value="XM_003956964.1"/>
</dbReference>
<feature type="compositionally biased region" description="Polar residues" evidence="9">
    <location>
        <begin position="99"/>
        <end position="114"/>
    </location>
</feature>
<evidence type="ECO:0000256" key="7">
    <source>
        <dbReference type="ARBA" id="ARBA00023163"/>
    </source>
</evidence>
<dbReference type="InterPro" id="IPR039198">
    <property type="entry name" value="Srl3/Whi5"/>
</dbReference>
<dbReference type="PANTHER" id="PTHR28246">
    <property type="entry name" value="G1-SPECIFIC TRANSCRIPTIONAL REPRESSOR WHI5-RELATED"/>
    <property type="match status" value="1"/>
</dbReference>
<evidence type="ECO:0000256" key="1">
    <source>
        <dbReference type="ARBA" id="ARBA00004123"/>
    </source>
</evidence>
<keyword evidence="5" id="KW-0678">Repressor</keyword>
<keyword evidence="6" id="KW-0805">Transcription regulation</keyword>
<reference evidence="10 11" key="1">
    <citation type="journal article" date="2011" name="Proc. Natl. Acad. Sci. U.S.A.">
        <title>Evolutionary erosion of yeast sex chromosomes by mating-type switching accidents.</title>
        <authorList>
            <person name="Gordon J.L."/>
            <person name="Armisen D."/>
            <person name="Proux-Wera E."/>
            <person name="Oheigeartaigh S.S."/>
            <person name="Byrne K.P."/>
            <person name="Wolfe K.H."/>
        </authorList>
    </citation>
    <scope>NUCLEOTIDE SEQUENCE [LARGE SCALE GENOMIC DNA]</scope>
    <source>
        <strain evidence="11">ATCC 22294 / BCRC 22015 / CBS 2517 / CECT 1963 / NBRC 1671 / NRRL Y-8276</strain>
    </source>
</reference>
<evidence type="ECO:0000256" key="2">
    <source>
        <dbReference type="ARBA" id="ARBA00004496"/>
    </source>
</evidence>
<dbReference type="InterPro" id="IPR013734">
    <property type="entry name" value="TF_Nrm1/Whi5"/>
</dbReference>
<name>H2AU28_KAZAF</name>
<dbReference type="Pfam" id="PF08528">
    <property type="entry name" value="Whi5"/>
    <property type="match status" value="1"/>
</dbReference>
<dbReference type="AlphaFoldDB" id="H2AU28"/>
<dbReference type="FunCoup" id="H2AU28">
    <property type="interactions" value="202"/>
</dbReference>
<proteinExistence type="inferred from homology"/>
<dbReference type="PANTHER" id="PTHR28246:SF1">
    <property type="entry name" value="G1-SPECIFIC TRANSCRIPTIONAL REPRESSOR WHI5-RELATED"/>
    <property type="match status" value="1"/>
</dbReference>
<organism evidence="10 11">
    <name type="scientific">Kazachstania africana (strain ATCC 22294 / BCRC 22015 / CBS 2517 / CECT 1963 / NBRC 1671 / NRRL Y-8276)</name>
    <name type="common">Yeast</name>
    <name type="synonym">Kluyveromyces africanus</name>
    <dbReference type="NCBI Taxonomy" id="1071382"/>
    <lineage>
        <taxon>Eukaryota</taxon>
        <taxon>Fungi</taxon>
        <taxon>Dikarya</taxon>
        <taxon>Ascomycota</taxon>
        <taxon>Saccharomycotina</taxon>
        <taxon>Saccharomycetes</taxon>
        <taxon>Saccharomycetales</taxon>
        <taxon>Saccharomycetaceae</taxon>
        <taxon>Kazachstania</taxon>
    </lineage>
</organism>
<keyword evidence="4" id="KW-0963">Cytoplasm</keyword>
<feature type="compositionally biased region" description="Polar residues" evidence="9">
    <location>
        <begin position="77"/>
        <end position="92"/>
    </location>
</feature>
<dbReference type="GeneID" id="13885836"/>
<dbReference type="OrthoDB" id="2359117at2759"/>
<evidence type="ECO:0000313" key="10">
    <source>
        <dbReference type="EMBL" id="CCF57878.1"/>
    </source>
</evidence>
<keyword evidence="11" id="KW-1185">Reference proteome</keyword>
<dbReference type="GO" id="GO:0003714">
    <property type="term" value="F:transcription corepressor activity"/>
    <property type="evidence" value="ECO:0007669"/>
    <property type="project" value="EnsemblFungi"/>
</dbReference>
<dbReference type="HOGENOM" id="CLU_750258_0_0_1"/>
<dbReference type="GO" id="GO:0007089">
    <property type="term" value="P:traversing start control point of mitotic cell cycle"/>
    <property type="evidence" value="ECO:0007669"/>
    <property type="project" value="EnsemblFungi"/>
</dbReference>
<evidence type="ECO:0000256" key="6">
    <source>
        <dbReference type="ARBA" id="ARBA00023015"/>
    </source>
</evidence>
<sequence length="302" mass="33278">MSESTSAATTPKRPTSKRLSVEFSNPISVSLSSAESTKLKDDTTSHSPATPSPPSKVRRSSTSMGYLSTPVHRKTDQSMLLNPDTSSSNQNSYHKDMFTSPSTQQTHQRTRTLPPTTPKSRNHEVFLSPSPKLKSPKVNSINKEKDKPIREISNNLKTRLNYAFVKLQNGWVDKTLPELENELDATHHTAYINRFAKGNGSDSDNDEVRIIDEGDTTSAHLAFIKALSSPKSNSAGQQQLLPAANKEHKKQRSTEVEAIETLMSLSSPKKQSRPSFSPNSTSITTTQNDTDVETEADLSDHS</sequence>
<accession>H2AU28</accession>
<evidence type="ECO:0000256" key="3">
    <source>
        <dbReference type="ARBA" id="ARBA00006922"/>
    </source>
</evidence>
<dbReference type="InParanoid" id="H2AU28"/>
<evidence type="ECO:0000256" key="8">
    <source>
        <dbReference type="ARBA" id="ARBA00023242"/>
    </source>
</evidence>
<dbReference type="GO" id="GO:0000082">
    <property type="term" value="P:G1/S transition of mitotic cell cycle"/>
    <property type="evidence" value="ECO:0007669"/>
    <property type="project" value="EnsemblFungi"/>
</dbReference>
<feature type="region of interest" description="Disordered" evidence="9">
    <location>
        <begin position="228"/>
        <end position="302"/>
    </location>
</feature>